<dbReference type="Pfam" id="PF04773">
    <property type="entry name" value="FecR"/>
    <property type="match status" value="1"/>
</dbReference>
<dbReference type="Gene3D" id="3.55.50.30">
    <property type="match status" value="1"/>
</dbReference>
<keyword evidence="1" id="KW-0472">Membrane</keyword>
<proteinExistence type="predicted"/>
<organism evidence="4 5">
    <name type="scientific">Sphingobacterium detergens</name>
    <dbReference type="NCBI Taxonomy" id="1145106"/>
    <lineage>
        <taxon>Bacteria</taxon>
        <taxon>Pseudomonadati</taxon>
        <taxon>Bacteroidota</taxon>
        <taxon>Sphingobacteriia</taxon>
        <taxon>Sphingobacteriales</taxon>
        <taxon>Sphingobacteriaceae</taxon>
        <taxon>Sphingobacterium</taxon>
    </lineage>
</organism>
<evidence type="ECO:0000259" key="3">
    <source>
        <dbReference type="Pfam" id="PF16344"/>
    </source>
</evidence>
<dbReference type="InterPro" id="IPR006860">
    <property type="entry name" value="FecR"/>
</dbReference>
<sequence>MKQVKELYRLISSFLSRSENIEERKQLFKWFDQQSTGQIPAEQFSTIQKNVKNRLLVEIGVIEKKSNNIKYLRIISTAAAVLIIAFFTYRYWPAAEHIASNKLLASIPPGSEKAIIILADGKQINLDELSPNQRIQVGETILTKDAHGKISYRNASTGKITPQQNTLKTPKGATYELVLADGTLVSLNTDSKLTYPSSFESGDRIVELEGEAYFRVTKTKDHKGFIVKTKNQQTRVLGTKFNINAYSDEEDVRTSLEEGSVIVSKQHSAVKLRPNEQAFSENGKLRSKTINIDQVLSWKSGQFCFDGTNTSEVFKEIARWYDIDVTYNGTSNAGQYSGKIPRNLSLDKLIQLLNYANIQTKAIVGKNNRINLIIT</sequence>
<feature type="domain" description="Protein FecR C-terminal" evidence="3">
    <location>
        <begin position="302"/>
        <end position="363"/>
    </location>
</feature>
<reference evidence="4 5" key="1">
    <citation type="submission" date="2018-09" db="EMBL/GenBank/DDBJ databases">
        <title>Genomic Encyclopedia of Type Strains, Phase III (KMG-III): the genomes of soil and plant-associated and newly described type strains.</title>
        <authorList>
            <person name="Whitman W."/>
        </authorList>
    </citation>
    <scope>NUCLEOTIDE SEQUENCE [LARGE SCALE GENOMIC DNA]</scope>
    <source>
        <strain evidence="4 5">CECT 7938</strain>
    </source>
</reference>
<feature type="transmembrane region" description="Helical" evidence="1">
    <location>
        <begin position="71"/>
        <end position="92"/>
    </location>
</feature>
<keyword evidence="1" id="KW-0812">Transmembrane</keyword>
<dbReference type="PIRSF" id="PIRSF018266">
    <property type="entry name" value="FecR"/>
    <property type="match status" value="1"/>
</dbReference>
<name>A0A420AG84_SPHD1</name>
<dbReference type="PANTHER" id="PTHR30273:SF2">
    <property type="entry name" value="PROTEIN FECR"/>
    <property type="match status" value="1"/>
</dbReference>
<evidence type="ECO:0000256" key="1">
    <source>
        <dbReference type="SAM" id="Phobius"/>
    </source>
</evidence>
<dbReference type="PANTHER" id="PTHR30273">
    <property type="entry name" value="PERIPLASMIC SIGNAL SENSOR AND SIGMA FACTOR ACTIVATOR FECR-RELATED"/>
    <property type="match status" value="1"/>
</dbReference>
<evidence type="ECO:0000259" key="2">
    <source>
        <dbReference type="Pfam" id="PF04773"/>
    </source>
</evidence>
<protein>
    <submittedName>
        <fullName evidence="4">FecR family protein</fullName>
    </submittedName>
</protein>
<evidence type="ECO:0000313" key="4">
    <source>
        <dbReference type="EMBL" id="RKE43530.1"/>
    </source>
</evidence>
<keyword evidence="5" id="KW-1185">Reference proteome</keyword>
<dbReference type="RefSeq" id="WP_120261884.1">
    <property type="nucleotide sequence ID" value="NZ_RAPY01000007.1"/>
</dbReference>
<accession>A0A420AG84</accession>
<dbReference type="EMBL" id="RAPY01000007">
    <property type="protein sequence ID" value="RKE43530.1"/>
    <property type="molecule type" value="Genomic_DNA"/>
</dbReference>
<dbReference type="InterPro" id="IPR012373">
    <property type="entry name" value="Ferrdict_sens_TM"/>
</dbReference>
<dbReference type="OrthoDB" id="698378at2"/>
<dbReference type="InterPro" id="IPR032508">
    <property type="entry name" value="FecR_C"/>
</dbReference>
<dbReference type="Pfam" id="PF16344">
    <property type="entry name" value="FecR_C"/>
    <property type="match status" value="1"/>
</dbReference>
<dbReference type="Proteomes" id="UP000286246">
    <property type="component" value="Unassembled WGS sequence"/>
</dbReference>
<comment type="caution">
    <text evidence="4">The sequence shown here is derived from an EMBL/GenBank/DDBJ whole genome shotgun (WGS) entry which is preliminary data.</text>
</comment>
<gene>
    <name evidence="4" type="ORF">DFQ12_5316</name>
</gene>
<dbReference type="GO" id="GO:0016989">
    <property type="term" value="F:sigma factor antagonist activity"/>
    <property type="evidence" value="ECO:0007669"/>
    <property type="project" value="TreeGrafter"/>
</dbReference>
<evidence type="ECO:0000313" key="5">
    <source>
        <dbReference type="Proteomes" id="UP000286246"/>
    </source>
</evidence>
<dbReference type="AlphaFoldDB" id="A0A420AG84"/>
<feature type="domain" description="FecR protein" evidence="2">
    <location>
        <begin position="166"/>
        <end position="261"/>
    </location>
</feature>
<keyword evidence="1" id="KW-1133">Transmembrane helix</keyword>
<dbReference type="Gene3D" id="2.60.120.1440">
    <property type="match status" value="1"/>
</dbReference>